<proteinExistence type="predicted"/>
<accession>A0A3E1NKB3</accession>
<protein>
    <recommendedName>
        <fullName evidence="2">BACON domain-containing protein</fullName>
    </recommendedName>
</protein>
<feature type="region of interest" description="Disordered" evidence="1">
    <location>
        <begin position="422"/>
        <end position="456"/>
    </location>
</feature>
<dbReference type="Pfam" id="PF13004">
    <property type="entry name" value="BACON"/>
    <property type="match status" value="1"/>
</dbReference>
<keyword evidence="4" id="KW-1185">Reference proteome</keyword>
<feature type="domain" description="BACON" evidence="2">
    <location>
        <begin position="239"/>
        <end position="270"/>
    </location>
</feature>
<feature type="non-terminal residue" evidence="3">
    <location>
        <position position="1"/>
    </location>
</feature>
<dbReference type="AlphaFoldDB" id="A0A3E1NKB3"/>
<comment type="caution">
    <text evidence="3">The sequence shown here is derived from an EMBL/GenBank/DDBJ whole genome shotgun (WGS) entry which is preliminary data.</text>
</comment>
<reference evidence="3 4" key="1">
    <citation type="submission" date="2018-08" db="EMBL/GenBank/DDBJ databases">
        <title>Chitinophaga sp. K20C18050901, a novel bacterium isolated from forest soil.</title>
        <authorList>
            <person name="Wang C."/>
        </authorList>
    </citation>
    <scope>NUCLEOTIDE SEQUENCE [LARGE SCALE GENOMIC DNA]</scope>
    <source>
        <strain evidence="3 4">K20C18050901</strain>
    </source>
</reference>
<dbReference type="Proteomes" id="UP000261174">
    <property type="component" value="Unassembled WGS sequence"/>
</dbReference>
<feature type="compositionally biased region" description="Polar residues" evidence="1">
    <location>
        <begin position="433"/>
        <end position="456"/>
    </location>
</feature>
<dbReference type="EMBL" id="QTJV01000053">
    <property type="protein sequence ID" value="RFM28376.1"/>
    <property type="molecule type" value="Genomic_DNA"/>
</dbReference>
<feature type="compositionally biased region" description="Low complexity" evidence="1">
    <location>
        <begin position="506"/>
        <end position="524"/>
    </location>
</feature>
<evidence type="ECO:0000256" key="1">
    <source>
        <dbReference type="SAM" id="MobiDB-lite"/>
    </source>
</evidence>
<dbReference type="Gene3D" id="2.60.40.10">
    <property type="entry name" value="Immunoglobulins"/>
    <property type="match status" value="1"/>
</dbReference>
<gene>
    <name evidence="3" type="ORF">DXN04_34325</name>
</gene>
<sequence>QRFISYTVTFPTDGVKVLFDGIEKGVITNGKLVVLIDDTEAKDSYTVTFKGSKASTYDTSTLTVVNSSIANTGGVYDLKLPTSSVKSGYKRTDYASSTGSITNGSTYAGTWIETVVNLTASFTSSTTLGSISNNVLTILNNESTNAKSGTLTVIFTLENKQTKEVSAALNQAAGAKVYTDWVLDLQTDGTSVEAKGGTRTVTANIARRTYKWNNTGTVYSETATPTLSISGSASLSGNQIKFTSNESVSARSATLTASYVGLSKTVTITQQAGAKVYSAWSAWAVSISASTQTIAASGGSSTITTNASRSRTWTWNGVGTTHTDTETATPTLSGSAGGFTLNGKTVTASNNTTTNSRSITITAASNSVSKSITITQSAGAKVYGNWSAWTVNISADKTSIGATGGTATISTSASRTRSYTWNGVAGSGGTETGNGSPSLSKVSGSGNWTSPKVTYGNNTSTSGKLTVIRATIDSTTKDITISQSAGVKQYSAWSAWTVNISNSGNVAASGGSSSRTRTWTWNGVSGSGGTETGTGTPTLSKVSGAGSFASNKVSYDNNTSTSARSTVIRATMDSVTKDTTVTQNAGAKTYSSWGAWSISLSANVTTIAAAGGNATLSTSATRSRTWQWNGTGTTYTENASGSPTLSKVNGAASLSGSTVSYGNNTSTSSRSSVFRATIDSATKDITISQSAGSKSYGSWSSWSVYCNANSYTVPAAGGSVTINYGASRSRSWTWNGVAGSGGTETENGTPNLSVGSGGGTLSGNTLSYSNNTSTSVRRTRVTANYNGAIDFCDIEQRAGTKVYGNWSGWSVNISASPTNIAAAGGSSTITCSAVRSRQYTWNGIGQNFPETENGSPTLSKSGDGTLNGTTSGSKLTYGNRTATTSRSTTVTATYSGVSKSINITQSAGARSYGAKVYHTKYYGTNPDGSGLDFTGYPYTNEIDTVADANTISISVYYRLYTTQLWTWNGVAGSGGTKTVYYNPDDVNVTNKVNCDVSVANAFNYASMIIITFKLSANNSNTAREYKIEWNWLNHNVITKGTQRANPMRGRLVIKNDYFTSQNIALPIYLDSENVDSIYKGEASYNDIKKTPIGVYVYIPTNISIMNAGKLQFWFENKDGGVSKYTCTLSNVSTPSNNVSVSNSNNIISVTANTTTSSFTILCQFTMTSNSTVFNVRVLIEP</sequence>
<dbReference type="InterPro" id="IPR024361">
    <property type="entry name" value="BACON"/>
</dbReference>
<evidence type="ECO:0000313" key="3">
    <source>
        <dbReference type="EMBL" id="RFM28376.1"/>
    </source>
</evidence>
<dbReference type="RefSeq" id="WP_199415207.1">
    <property type="nucleotide sequence ID" value="NZ_QTJV01000053.1"/>
</dbReference>
<dbReference type="InterPro" id="IPR013783">
    <property type="entry name" value="Ig-like_fold"/>
</dbReference>
<organism evidence="3 4">
    <name type="scientific">Chitinophaga silvisoli</name>
    <dbReference type="NCBI Taxonomy" id="2291814"/>
    <lineage>
        <taxon>Bacteria</taxon>
        <taxon>Pseudomonadati</taxon>
        <taxon>Bacteroidota</taxon>
        <taxon>Chitinophagia</taxon>
        <taxon>Chitinophagales</taxon>
        <taxon>Chitinophagaceae</taxon>
        <taxon>Chitinophaga</taxon>
    </lineage>
</organism>
<evidence type="ECO:0000313" key="4">
    <source>
        <dbReference type="Proteomes" id="UP000261174"/>
    </source>
</evidence>
<evidence type="ECO:0000259" key="2">
    <source>
        <dbReference type="Pfam" id="PF13004"/>
    </source>
</evidence>
<feature type="compositionally biased region" description="Polar residues" evidence="1">
    <location>
        <begin position="846"/>
        <end position="879"/>
    </location>
</feature>
<name>A0A3E1NKB3_9BACT</name>
<feature type="region of interest" description="Disordered" evidence="1">
    <location>
        <begin position="846"/>
        <end position="882"/>
    </location>
</feature>
<feature type="region of interest" description="Disordered" evidence="1">
    <location>
        <begin position="506"/>
        <end position="537"/>
    </location>
</feature>